<dbReference type="SUPFAM" id="SSF46894">
    <property type="entry name" value="C-terminal effector domain of the bipartite response regulators"/>
    <property type="match status" value="1"/>
</dbReference>
<evidence type="ECO:0000259" key="4">
    <source>
        <dbReference type="SMART" id="SM00862"/>
    </source>
</evidence>
<organism evidence="6 7">
    <name type="scientific">Nocardia bovistercoris</name>
    <dbReference type="NCBI Taxonomy" id="2785916"/>
    <lineage>
        <taxon>Bacteria</taxon>
        <taxon>Bacillati</taxon>
        <taxon>Actinomycetota</taxon>
        <taxon>Actinomycetes</taxon>
        <taxon>Mycobacteriales</taxon>
        <taxon>Nocardiaceae</taxon>
        <taxon>Nocardia</taxon>
    </lineage>
</organism>
<evidence type="ECO:0000256" key="1">
    <source>
        <dbReference type="ARBA" id="ARBA00005820"/>
    </source>
</evidence>
<feature type="compositionally biased region" description="Basic residues" evidence="3">
    <location>
        <begin position="266"/>
        <end position="275"/>
    </location>
</feature>
<dbReference type="InterPro" id="IPR001867">
    <property type="entry name" value="OmpR/PhoB-type_DNA-bd"/>
</dbReference>
<evidence type="ECO:0000313" key="6">
    <source>
        <dbReference type="EMBL" id="MBH0777693.1"/>
    </source>
</evidence>
<dbReference type="PANTHER" id="PTHR35807">
    <property type="entry name" value="TRANSCRIPTIONAL REGULATOR REDD-RELATED"/>
    <property type="match status" value="1"/>
</dbReference>
<keyword evidence="7" id="KW-1185">Reference proteome</keyword>
<dbReference type="Gene3D" id="1.10.10.10">
    <property type="entry name" value="Winged helix-like DNA-binding domain superfamily/Winged helix DNA-binding domain"/>
    <property type="match status" value="1"/>
</dbReference>
<evidence type="ECO:0000256" key="3">
    <source>
        <dbReference type="SAM" id="MobiDB-lite"/>
    </source>
</evidence>
<evidence type="ECO:0000256" key="2">
    <source>
        <dbReference type="ARBA" id="ARBA00023125"/>
    </source>
</evidence>
<keyword evidence="2" id="KW-0238">DNA-binding</keyword>
<dbReference type="AlphaFoldDB" id="A0A931IDB4"/>
<dbReference type="RefSeq" id="WP_196150005.1">
    <property type="nucleotide sequence ID" value="NZ_JADMLG010000005.1"/>
</dbReference>
<comment type="caution">
    <text evidence="6">The sequence shown here is derived from an EMBL/GenBank/DDBJ whole genome shotgun (WGS) entry which is preliminary data.</text>
</comment>
<dbReference type="InterPro" id="IPR011990">
    <property type="entry name" value="TPR-like_helical_dom_sf"/>
</dbReference>
<dbReference type="PANTHER" id="PTHR35807:SF2">
    <property type="entry name" value="TRANSCRIPTIONAL ACTIVATOR DOMAIN"/>
    <property type="match status" value="1"/>
</dbReference>
<sequence length="618" mass="65548">MSTTAAFRAASTGPLIALVGIGPRVGVTATTVALARTWPGPETSILVEADLAGGRLAALNGGDPYLGSASLARTVDPDTPVEADRVAAHLQFLPSGVALLAAPPGRSDRVRVGLTRSLLIDARPALRAMGAAVFADCGAPEPGSPLTPILTAADACLIVVRADLADPDYAAHRIHRLTDSCRARGVLLIGATPHGDYAHALALPILGTLPLARTAARALLHGTRPPRRRPHLLPAARTISTALRRQLQPPAPAPRGGPRTADPPTPRHRGTRRRPAPPPTVYRLDPATITPEPARPIAPRPAPPPPAPVPVPVTIPVAPALRSDDGTAEHPTPRPEPAPPSSAPPSPVAPSPAPPSPASTGPQPDTAEPGLAITVFGPTRLVWRATEHGPGVDITARLSPRSRELLTVLALHPDGLGRDRLIDLVWGELAPEQPRGALANNVSRLRAAVAAATDGRVSAVLTNDRLHYRLSEDGVTVDYRRFGAAVAARRHATHDRDRAAACREITAYAGTALATDLTHPWVEPIREAARRDTLNALGWLAAHTEDPHTTLGLLETAIENDPYNEHLWQEILRLHHRLGEHDALGRAYTLLTHKLAEIGEKPSQETRRLLDDLRHKKV</sequence>
<feature type="compositionally biased region" description="Pro residues" evidence="3">
    <location>
        <begin position="293"/>
        <end position="313"/>
    </location>
</feature>
<proteinExistence type="inferred from homology"/>
<feature type="region of interest" description="Disordered" evidence="3">
    <location>
        <begin position="245"/>
        <end position="371"/>
    </location>
</feature>
<dbReference type="Gene3D" id="3.40.50.300">
    <property type="entry name" value="P-loop containing nucleotide triphosphate hydrolases"/>
    <property type="match status" value="1"/>
</dbReference>
<dbReference type="GO" id="GO:0003677">
    <property type="term" value="F:DNA binding"/>
    <property type="evidence" value="ECO:0007669"/>
    <property type="project" value="UniProtKB-KW"/>
</dbReference>
<dbReference type="SMART" id="SM00862">
    <property type="entry name" value="Trans_reg_C"/>
    <property type="match status" value="1"/>
</dbReference>
<dbReference type="Pfam" id="PF03704">
    <property type="entry name" value="BTAD"/>
    <property type="match status" value="1"/>
</dbReference>
<gene>
    <name evidence="6" type="ORF">IT779_15565</name>
</gene>
<dbReference type="InterPro" id="IPR036388">
    <property type="entry name" value="WH-like_DNA-bd_sf"/>
</dbReference>
<dbReference type="SMART" id="SM01043">
    <property type="entry name" value="BTAD"/>
    <property type="match status" value="1"/>
</dbReference>
<comment type="similarity">
    <text evidence="1">Belongs to the AfsR/DnrI/RedD regulatory family.</text>
</comment>
<feature type="domain" description="Bacterial transcriptional activator" evidence="5">
    <location>
        <begin position="477"/>
        <end position="614"/>
    </location>
</feature>
<protein>
    <recommendedName>
        <fullName evidence="8">Bacterial transcriptional activator domain-containing protein</fullName>
    </recommendedName>
</protein>
<dbReference type="InterPro" id="IPR027417">
    <property type="entry name" value="P-loop_NTPase"/>
</dbReference>
<dbReference type="InterPro" id="IPR051677">
    <property type="entry name" value="AfsR-DnrI-RedD_regulator"/>
</dbReference>
<evidence type="ECO:0008006" key="8">
    <source>
        <dbReference type="Google" id="ProtNLM"/>
    </source>
</evidence>
<accession>A0A931IDB4</accession>
<feature type="domain" description="OmpR/PhoB-type" evidence="4">
    <location>
        <begin position="393"/>
        <end position="470"/>
    </location>
</feature>
<feature type="compositionally biased region" description="Pro residues" evidence="3">
    <location>
        <begin position="334"/>
        <end position="357"/>
    </location>
</feature>
<evidence type="ECO:0000313" key="7">
    <source>
        <dbReference type="Proteomes" id="UP000655751"/>
    </source>
</evidence>
<dbReference type="GO" id="GO:0006355">
    <property type="term" value="P:regulation of DNA-templated transcription"/>
    <property type="evidence" value="ECO:0007669"/>
    <property type="project" value="InterPro"/>
</dbReference>
<dbReference type="InterPro" id="IPR016032">
    <property type="entry name" value="Sig_transdc_resp-reg_C-effctor"/>
</dbReference>
<dbReference type="Gene3D" id="1.25.40.10">
    <property type="entry name" value="Tetratricopeptide repeat domain"/>
    <property type="match status" value="1"/>
</dbReference>
<reference evidence="6" key="1">
    <citation type="submission" date="2020-11" db="EMBL/GenBank/DDBJ databases">
        <title>Nocardia NEAU-351.nov., a novel actinomycete isolated from the cow dung.</title>
        <authorList>
            <person name="Zhang X."/>
        </authorList>
    </citation>
    <scope>NUCLEOTIDE SEQUENCE</scope>
    <source>
        <strain evidence="6">NEAU-351</strain>
    </source>
</reference>
<dbReference type="SUPFAM" id="SSF48452">
    <property type="entry name" value="TPR-like"/>
    <property type="match status" value="1"/>
</dbReference>
<feature type="compositionally biased region" description="Basic and acidic residues" evidence="3">
    <location>
        <begin position="322"/>
        <end position="333"/>
    </location>
</feature>
<evidence type="ECO:0000259" key="5">
    <source>
        <dbReference type="SMART" id="SM01043"/>
    </source>
</evidence>
<dbReference type="InterPro" id="IPR005158">
    <property type="entry name" value="BTAD"/>
</dbReference>
<dbReference type="SUPFAM" id="SSF52540">
    <property type="entry name" value="P-loop containing nucleoside triphosphate hydrolases"/>
    <property type="match status" value="1"/>
</dbReference>
<dbReference type="Proteomes" id="UP000655751">
    <property type="component" value="Unassembled WGS sequence"/>
</dbReference>
<dbReference type="EMBL" id="JADMLG010000005">
    <property type="protein sequence ID" value="MBH0777693.1"/>
    <property type="molecule type" value="Genomic_DNA"/>
</dbReference>
<dbReference type="GO" id="GO:0000160">
    <property type="term" value="P:phosphorelay signal transduction system"/>
    <property type="evidence" value="ECO:0007669"/>
    <property type="project" value="InterPro"/>
</dbReference>
<name>A0A931IDB4_9NOCA</name>
<dbReference type="PRINTS" id="PR01217">
    <property type="entry name" value="PRICHEXTENSN"/>
</dbReference>